<dbReference type="FunCoup" id="D6TUH1">
    <property type="interactions" value="469"/>
</dbReference>
<keyword evidence="5" id="KW-0808">Transferase</keyword>
<comment type="caution">
    <text evidence="11">The sequence shown here is derived from an EMBL/GenBank/DDBJ whole genome shotgun (WGS) entry which is preliminary data.</text>
</comment>
<dbReference type="Gene3D" id="3.20.20.140">
    <property type="entry name" value="Metal-dependent hydrolases"/>
    <property type="match status" value="1"/>
</dbReference>
<dbReference type="GO" id="GO:0005737">
    <property type="term" value="C:cytoplasm"/>
    <property type="evidence" value="ECO:0007669"/>
    <property type="project" value="UniProtKB-SubCell"/>
</dbReference>
<evidence type="ECO:0000256" key="5">
    <source>
        <dbReference type="ARBA" id="ARBA00022679"/>
    </source>
</evidence>
<dbReference type="RefSeq" id="WP_007915210.1">
    <property type="nucleotide sequence ID" value="NZ_ADVG01000003.1"/>
</dbReference>
<evidence type="ECO:0000256" key="7">
    <source>
        <dbReference type="ARBA" id="ARBA00022705"/>
    </source>
</evidence>
<dbReference type="Pfam" id="PF07733">
    <property type="entry name" value="DNA_pol3_alpha"/>
    <property type="match status" value="1"/>
</dbReference>
<dbReference type="PANTHER" id="PTHR32294:SF0">
    <property type="entry name" value="DNA POLYMERASE III SUBUNIT ALPHA"/>
    <property type="match status" value="1"/>
</dbReference>
<dbReference type="Gene3D" id="1.10.10.1600">
    <property type="entry name" value="Bacterial DNA polymerase III alpha subunit, thumb domain"/>
    <property type="match status" value="1"/>
</dbReference>
<dbReference type="STRING" id="485913.Krac_5051"/>
<evidence type="ECO:0000256" key="1">
    <source>
        <dbReference type="ARBA" id="ARBA00004496"/>
    </source>
</evidence>
<dbReference type="InterPro" id="IPR004365">
    <property type="entry name" value="NA-bd_OB_tRNA"/>
</dbReference>
<dbReference type="CDD" id="cd04485">
    <property type="entry name" value="DnaE_OBF"/>
    <property type="match status" value="1"/>
</dbReference>
<gene>
    <name evidence="11" type="ORF">Krac_5051</name>
</gene>
<keyword evidence="7" id="KW-0235">DNA replication</keyword>
<dbReference type="InterPro" id="IPR041931">
    <property type="entry name" value="DNA_pol3_alpha_thumb_dom"/>
</dbReference>
<dbReference type="Pfam" id="PF14579">
    <property type="entry name" value="HHH_6"/>
    <property type="match status" value="1"/>
</dbReference>
<dbReference type="eggNOG" id="COG0587">
    <property type="taxonomic scope" value="Bacteria"/>
</dbReference>
<dbReference type="InterPro" id="IPR016195">
    <property type="entry name" value="Pol/histidinol_Pase-like"/>
</dbReference>
<dbReference type="PANTHER" id="PTHR32294">
    <property type="entry name" value="DNA POLYMERASE III SUBUNIT ALPHA"/>
    <property type="match status" value="1"/>
</dbReference>
<dbReference type="NCBIfam" id="NF004226">
    <property type="entry name" value="PRK05673.1"/>
    <property type="match status" value="1"/>
</dbReference>
<dbReference type="GO" id="GO:0008408">
    <property type="term" value="F:3'-5' exonuclease activity"/>
    <property type="evidence" value="ECO:0007669"/>
    <property type="project" value="InterPro"/>
</dbReference>
<evidence type="ECO:0000313" key="12">
    <source>
        <dbReference type="Proteomes" id="UP000004508"/>
    </source>
</evidence>
<dbReference type="EC" id="2.7.7.7" evidence="3"/>
<dbReference type="EMBL" id="ADVG01000003">
    <property type="protein sequence ID" value="EFH84039.1"/>
    <property type="molecule type" value="Genomic_DNA"/>
</dbReference>
<protein>
    <recommendedName>
        <fullName evidence="4">DNA polymerase III subunit alpha</fullName>
        <ecNumber evidence="3">2.7.7.7</ecNumber>
    </recommendedName>
</protein>
<evidence type="ECO:0000256" key="8">
    <source>
        <dbReference type="ARBA" id="ARBA00022932"/>
    </source>
</evidence>
<evidence type="ECO:0000256" key="4">
    <source>
        <dbReference type="ARBA" id="ARBA00019114"/>
    </source>
</evidence>
<dbReference type="InterPro" id="IPR040982">
    <property type="entry name" value="DNA_pol3_finger"/>
</dbReference>
<keyword evidence="8" id="KW-0239">DNA-directed DNA polymerase</keyword>
<keyword evidence="12" id="KW-1185">Reference proteome</keyword>
<evidence type="ECO:0000256" key="6">
    <source>
        <dbReference type="ARBA" id="ARBA00022695"/>
    </source>
</evidence>
<comment type="catalytic activity">
    <reaction evidence="9">
        <text>DNA(n) + a 2'-deoxyribonucleoside 5'-triphosphate = DNA(n+1) + diphosphate</text>
        <dbReference type="Rhea" id="RHEA:22508"/>
        <dbReference type="Rhea" id="RHEA-COMP:17339"/>
        <dbReference type="Rhea" id="RHEA-COMP:17340"/>
        <dbReference type="ChEBI" id="CHEBI:33019"/>
        <dbReference type="ChEBI" id="CHEBI:61560"/>
        <dbReference type="ChEBI" id="CHEBI:173112"/>
        <dbReference type="EC" id="2.7.7.7"/>
    </reaction>
</comment>
<dbReference type="Pfam" id="PF01336">
    <property type="entry name" value="tRNA_anti-codon"/>
    <property type="match status" value="1"/>
</dbReference>
<evidence type="ECO:0000313" key="11">
    <source>
        <dbReference type="EMBL" id="EFH84039.1"/>
    </source>
</evidence>
<accession>D6TUH1</accession>
<sequence length="1173" mass="131834">MQNFTDFAHLHVHTEYSLLDGFSRIKTLVKQAKELGMKHLAITDHGAMYGALEFYKACKANDIRPVLGVEAYLTEDMNVKAKKRGQRDYTHLLLLAKNNTGYRNLMKMMTIANTEGMYANHARIDKNIFSQYAEGIIATSSCLGGEVPQLLLEGKENEAKNIIRWYQDVLGRGNYYLEIQEHHGHEKNGTPSPQDKLNKMLYGLHKELDVPMIVTNDLHYVQDTDAHAHEVLLCVQTGSTLSDPNRFAFDSNEYFLRSPQQMLDLFPELHDGLLNTVRLAEQCEVDPLAYKAQLPKVDIPPQYGTPDEFLYAQCLEGIRYRFGELTEPLKRQLDYELSIIVQKGFVPYFLVVADYVRWAREQGIRCLARGSAAGSLVAFTLGITNVDPLRYQLLFERFLNPERDDMPDIDMDFPDDRREEVIRYLGEKYGHECVAQMVTFNSMAAKQSVKDVARSMGRQDLGDKISRLIPTGPKITLQGSLNDVRDLNDLYQHDGEAKDLLDMALKLEGSVRSTGVHAAGVLVANEPLVNFVPLQKREGRISTQYEHSHLEEIGLIKYDILGLSNLTILDNAVKFIKESRGEDINLEKLPLDPTGDPELDRKRQKAYELLAAGETTGVFQLESAKMREYIKMLKPTCIEDITAMVALYRPGPMDSIPDFVDAKHGRKKVTYLDPRLSQWLEESYGVIVYQDQVLLIAVNLAGFSWGKVNKFRKALSKKIMHEVEGYKGDFLKGCVKNGVKQEVAETLFEQILPFGGYGFNKAHAASYAVVSFYTAYLKANYTAEFMAATMTAEAADAKKIANAIAECKRMGVEVLGPDVNKSQKGFAIENGGIRFGLLAIKGIGDGPIDGIIRARAEGGPFKSLGDFCTRVDAHAVGKGAIETLIKVGAMDSLMPSENQRHILLASVERAVQYGKSERSAKERGLVSLFGDLEEVGGSLEFSLSTNAQEIPRKQLLEWERELIGVYIAKHPLAYLSDIFVERGATHTIGQVTEELDTKKVTVGGMIKEARRITTKKGDDMCVVQLEDMYGTLGITIFPRTYEQTKELWQEGSVVLVKGTVQVRRDEPGILCDSVEPLKKAEEEMNRKRYQVWFTVNISGDDDISVSNDIMKVQDLHRCLSEKPGRDYYEICVCNGEWMVRLTPHNNTMNYNDVLHSQVARMLGSDSIQVTVMD</sequence>
<dbReference type="Gene3D" id="2.40.50.140">
    <property type="entry name" value="Nucleic acid-binding proteins"/>
    <property type="match status" value="1"/>
</dbReference>
<feature type="domain" description="Polymerase/histidinol phosphatase N-terminal" evidence="10">
    <location>
        <begin position="8"/>
        <end position="75"/>
    </location>
</feature>
<evidence type="ECO:0000256" key="2">
    <source>
        <dbReference type="ARBA" id="ARBA00009496"/>
    </source>
</evidence>
<dbReference type="Proteomes" id="UP000004508">
    <property type="component" value="Unassembled WGS sequence"/>
</dbReference>
<dbReference type="InterPro" id="IPR004013">
    <property type="entry name" value="PHP_dom"/>
</dbReference>
<dbReference type="GO" id="GO:0003887">
    <property type="term" value="F:DNA-directed DNA polymerase activity"/>
    <property type="evidence" value="ECO:0007669"/>
    <property type="project" value="UniProtKB-KW"/>
</dbReference>
<dbReference type="AlphaFoldDB" id="D6TUH1"/>
<dbReference type="NCBIfam" id="TIGR00594">
    <property type="entry name" value="polc"/>
    <property type="match status" value="1"/>
</dbReference>
<dbReference type="Gene3D" id="1.10.150.870">
    <property type="match status" value="1"/>
</dbReference>
<dbReference type="InterPro" id="IPR012340">
    <property type="entry name" value="NA-bd_OB-fold"/>
</dbReference>
<dbReference type="CDD" id="cd12113">
    <property type="entry name" value="PHP_PolIIIA_DnaE3"/>
    <property type="match status" value="1"/>
</dbReference>
<keyword evidence="6" id="KW-0548">Nucleotidyltransferase</keyword>
<dbReference type="SMART" id="SM00481">
    <property type="entry name" value="POLIIIAc"/>
    <property type="match status" value="1"/>
</dbReference>
<dbReference type="InterPro" id="IPR029460">
    <property type="entry name" value="DNAPol_HHH"/>
</dbReference>
<dbReference type="InterPro" id="IPR004805">
    <property type="entry name" value="DnaE2/DnaE/PolC"/>
</dbReference>
<evidence type="ECO:0000256" key="3">
    <source>
        <dbReference type="ARBA" id="ARBA00012417"/>
    </source>
</evidence>
<evidence type="ECO:0000259" key="10">
    <source>
        <dbReference type="SMART" id="SM00481"/>
    </source>
</evidence>
<dbReference type="GO" id="GO:0003676">
    <property type="term" value="F:nucleic acid binding"/>
    <property type="evidence" value="ECO:0007669"/>
    <property type="project" value="InterPro"/>
</dbReference>
<dbReference type="InterPro" id="IPR003141">
    <property type="entry name" value="Pol/His_phosphatase_N"/>
</dbReference>
<dbReference type="Pfam" id="PF02811">
    <property type="entry name" value="PHP"/>
    <property type="match status" value="1"/>
</dbReference>
<dbReference type="SUPFAM" id="SSF50249">
    <property type="entry name" value="Nucleic acid-binding proteins"/>
    <property type="match status" value="1"/>
</dbReference>
<comment type="subcellular location">
    <subcellularLocation>
        <location evidence="1">Cytoplasm</location>
    </subcellularLocation>
</comment>
<comment type="similarity">
    <text evidence="2">Belongs to the DNA polymerase type-C family. DnaE subfamily.</text>
</comment>
<dbReference type="GO" id="GO:0006260">
    <property type="term" value="P:DNA replication"/>
    <property type="evidence" value="ECO:0007669"/>
    <property type="project" value="UniProtKB-KW"/>
</dbReference>
<dbReference type="SUPFAM" id="SSF89550">
    <property type="entry name" value="PHP domain-like"/>
    <property type="match status" value="1"/>
</dbReference>
<reference evidence="11 12" key="1">
    <citation type="journal article" date="2011" name="Stand. Genomic Sci.">
        <title>Non-contiguous finished genome sequence and contextual data of the filamentous soil bacterium Ktedonobacter racemifer type strain (SOSP1-21).</title>
        <authorList>
            <person name="Chang Y.J."/>
            <person name="Land M."/>
            <person name="Hauser L."/>
            <person name="Chertkov O."/>
            <person name="Del Rio T.G."/>
            <person name="Nolan M."/>
            <person name="Copeland A."/>
            <person name="Tice H."/>
            <person name="Cheng J.F."/>
            <person name="Lucas S."/>
            <person name="Han C."/>
            <person name="Goodwin L."/>
            <person name="Pitluck S."/>
            <person name="Ivanova N."/>
            <person name="Ovchinikova G."/>
            <person name="Pati A."/>
            <person name="Chen A."/>
            <person name="Palaniappan K."/>
            <person name="Mavromatis K."/>
            <person name="Liolios K."/>
            <person name="Brettin T."/>
            <person name="Fiebig A."/>
            <person name="Rohde M."/>
            <person name="Abt B."/>
            <person name="Goker M."/>
            <person name="Detter J.C."/>
            <person name="Woyke T."/>
            <person name="Bristow J."/>
            <person name="Eisen J.A."/>
            <person name="Markowitz V."/>
            <person name="Hugenholtz P."/>
            <person name="Kyrpides N.C."/>
            <person name="Klenk H.P."/>
            <person name="Lapidus A."/>
        </authorList>
    </citation>
    <scope>NUCLEOTIDE SEQUENCE [LARGE SCALE GENOMIC DNA]</scope>
    <source>
        <strain evidence="12">DSM 44963</strain>
    </source>
</reference>
<name>D6TUH1_KTERA</name>
<dbReference type="InParanoid" id="D6TUH1"/>
<dbReference type="InterPro" id="IPR011708">
    <property type="entry name" value="DNA_pol3_alpha_NTPase_dom"/>
</dbReference>
<dbReference type="Pfam" id="PF17657">
    <property type="entry name" value="DNA_pol3_finger"/>
    <property type="match status" value="1"/>
</dbReference>
<evidence type="ECO:0000256" key="9">
    <source>
        <dbReference type="ARBA" id="ARBA00049244"/>
    </source>
</evidence>
<dbReference type="OrthoDB" id="9803237at2"/>
<proteinExistence type="inferred from homology"/>
<organism evidence="11 12">
    <name type="scientific">Ktedonobacter racemifer DSM 44963</name>
    <dbReference type="NCBI Taxonomy" id="485913"/>
    <lineage>
        <taxon>Bacteria</taxon>
        <taxon>Bacillati</taxon>
        <taxon>Chloroflexota</taxon>
        <taxon>Ktedonobacteria</taxon>
        <taxon>Ktedonobacterales</taxon>
        <taxon>Ktedonobacteraceae</taxon>
        <taxon>Ktedonobacter</taxon>
    </lineage>
</organism>